<dbReference type="PROSITE" id="PS51186">
    <property type="entry name" value="GNAT"/>
    <property type="match status" value="1"/>
</dbReference>
<dbReference type="AlphaFoldDB" id="A0A1R0KSX5"/>
<protein>
    <submittedName>
        <fullName evidence="2">GNAT family N-acetyltransferase</fullName>
    </submittedName>
</protein>
<dbReference type="PANTHER" id="PTHR43792:SF1">
    <property type="entry name" value="N-ACETYLTRANSFERASE DOMAIN-CONTAINING PROTEIN"/>
    <property type="match status" value="1"/>
</dbReference>
<comment type="caution">
    <text evidence="2">The sequence shown here is derived from an EMBL/GenBank/DDBJ whole genome shotgun (WGS) entry which is preliminary data.</text>
</comment>
<sequence length="186" mass="20858">MTAEPAPTRDSGAEEIRTGRLVLRRPGPEDLDAIFALHTDPEACAHNPSDLLETRKEAELLLLRWSHQWDRYGFGYWTIRRQDSPEPLGFCGVKIVGHRRRAVLNLFYRLFPSAWGAGYASEAAAAAVNWARAHRPDDLVIARVRPENIASQRVAQRAGLVRAEEFDTPGDDGADWFYISDGCEEG</sequence>
<dbReference type="Proteomes" id="UP000187486">
    <property type="component" value="Unassembled WGS sequence"/>
</dbReference>
<dbReference type="OrthoDB" id="3533156at2"/>
<dbReference type="InterPro" id="IPR051531">
    <property type="entry name" value="N-acetyltransferase"/>
</dbReference>
<dbReference type="GO" id="GO:0016747">
    <property type="term" value="F:acyltransferase activity, transferring groups other than amino-acyl groups"/>
    <property type="evidence" value="ECO:0007669"/>
    <property type="project" value="InterPro"/>
</dbReference>
<reference evidence="2 3" key="1">
    <citation type="submission" date="2016-01" db="EMBL/GenBank/DDBJ databases">
        <title>Amycolatopsis coloradensis genome sequencing and assembly.</title>
        <authorList>
            <person name="Mayilraj S."/>
        </authorList>
    </citation>
    <scope>NUCLEOTIDE SEQUENCE [LARGE SCALE GENOMIC DNA]</scope>
    <source>
        <strain evidence="2 3">DSM 44225</strain>
    </source>
</reference>
<proteinExistence type="predicted"/>
<dbReference type="RefSeq" id="WP_076162099.1">
    <property type="nucleotide sequence ID" value="NZ_JBEZVB010000054.1"/>
</dbReference>
<dbReference type="Pfam" id="PF13302">
    <property type="entry name" value="Acetyltransf_3"/>
    <property type="match status" value="1"/>
</dbReference>
<evidence type="ECO:0000259" key="1">
    <source>
        <dbReference type="PROSITE" id="PS51186"/>
    </source>
</evidence>
<dbReference type="InterPro" id="IPR000182">
    <property type="entry name" value="GNAT_dom"/>
</dbReference>
<dbReference type="STRING" id="76021.BS329_17600"/>
<dbReference type="InterPro" id="IPR016181">
    <property type="entry name" value="Acyl_CoA_acyltransferase"/>
</dbReference>
<evidence type="ECO:0000313" key="3">
    <source>
        <dbReference type="Proteomes" id="UP000187486"/>
    </source>
</evidence>
<dbReference type="Gene3D" id="3.40.630.30">
    <property type="match status" value="1"/>
</dbReference>
<keyword evidence="3" id="KW-1185">Reference proteome</keyword>
<organism evidence="2 3">
    <name type="scientific">Amycolatopsis coloradensis</name>
    <dbReference type="NCBI Taxonomy" id="76021"/>
    <lineage>
        <taxon>Bacteria</taxon>
        <taxon>Bacillati</taxon>
        <taxon>Actinomycetota</taxon>
        <taxon>Actinomycetes</taxon>
        <taxon>Pseudonocardiales</taxon>
        <taxon>Pseudonocardiaceae</taxon>
        <taxon>Amycolatopsis</taxon>
    </lineage>
</organism>
<keyword evidence="2" id="KW-0808">Transferase</keyword>
<accession>A0A1R0KSX5</accession>
<feature type="domain" description="N-acetyltransferase" evidence="1">
    <location>
        <begin position="21"/>
        <end position="182"/>
    </location>
</feature>
<dbReference type="SUPFAM" id="SSF55729">
    <property type="entry name" value="Acyl-CoA N-acyltransferases (Nat)"/>
    <property type="match status" value="1"/>
</dbReference>
<dbReference type="EMBL" id="MQUQ01000009">
    <property type="protein sequence ID" value="OLZ51062.1"/>
    <property type="molecule type" value="Genomic_DNA"/>
</dbReference>
<dbReference type="PANTHER" id="PTHR43792">
    <property type="entry name" value="GNAT FAMILY, PUTATIVE (AFU_ORTHOLOGUE AFUA_3G00765)-RELATED-RELATED"/>
    <property type="match status" value="1"/>
</dbReference>
<gene>
    <name evidence="2" type="ORF">BS329_17600</name>
</gene>
<evidence type="ECO:0000313" key="2">
    <source>
        <dbReference type="EMBL" id="OLZ51062.1"/>
    </source>
</evidence>
<name>A0A1R0KSX5_9PSEU</name>